<dbReference type="CDD" id="cd07197">
    <property type="entry name" value="nitrilase"/>
    <property type="match status" value="1"/>
</dbReference>
<proteinExistence type="predicted"/>
<name>A0A841FL11_9ACTN</name>
<comment type="caution">
    <text evidence="3">The sequence shown here is derived from an EMBL/GenBank/DDBJ whole genome shotgun (WGS) entry which is preliminary data.</text>
</comment>
<dbReference type="InterPro" id="IPR036526">
    <property type="entry name" value="C-N_Hydrolase_sf"/>
</dbReference>
<gene>
    <name evidence="3" type="ORF">HNR73_001727</name>
</gene>
<dbReference type="InterPro" id="IPR050345">
    <property type="entry name" value="Aliph_Amidase/BUP"/>
</dbReference>
<protein>
    <submittedName>
        <fullName evidence="3">Putative amidohydrolase</fullName>
    </submittedName>
</protein>
<keyword evidence="1 3" id="KW-0378">Hydrolase</keyword>
<evidence type="ECO:0000313" key="3">
    <source>
        <dbReference type="EMBL" id="MBB6033877.1"/>
    </source>
</evidence>
<evidence type="ECO:0000256" key="1">
    <source>
        <dbReference type="ARBA" id="ARBA00022801"/>
    </source>
</evidence>
<dbReference type="PANTHER" id="PTHR43674:SF2">
    <property type="entry name" value="BETA-UREIDOPROPIONASE"/>
    <property type="match status" value="1"/>
</dbReference>
<dbReference type="EMBL" id="JACHGT010000003">
    <property type="protein sequence ID" value="MBB6033877.1"/>
    <property type="molecule type" value="Genomic_DNA"/>
</dbReference>
<dbReference type="SUPFAM" id="SSF56317">
    <property type="entry name" value="Carbon-nitrogen hydrolase"/>
    <property type="match status" value="1"/>
</dbReference>
<evidence type="ECO:0000313" key="4">
    <source>
        <dbReference type="Proteomes" id="UP000548476"/>
    </source>
</evidence>
<feature type="domain" description="CN hydrolase" evidence="2">
    <location>
        <begin position="15"/>
        <end position="259"/>
    </location>
</feature>
<accession>A0A841FL11</accession>
<dbReference type="RefSeq" id="WP_184786729.1">
    <property type="nucleotide sequence ID" value="NZ_BONT01000013.1"/>
</dbReference>
<dbReference type="Proteomes" id="UP000548476">
    <property type="component" value="Unassembled WGS sequence"/>
</dbReference>
<dbReference type="Pfam" id="PF00795">
    <property type="entry name" value="CN_hydrolase"/>
    <property type="match status" value="1"/>
</dbReference>
<sequence length="289" mass="30843">MTADERLPQAPVTDLRVAAAQAASVPGDLVANVAKAADFVDRADNEGADLVVFGELYLPGYHPESLAADPDGCDVEADGEGLVADPRLDPLRQIVQHHHVSVLIGASVRRAGKRHISQLLVDKYGLVHDAYHKQQVWDEERRLFTAGTDGGSVLLGDWHLGLGICYDACFPEHARAAAVDGAHAYVVGGAYLAGGGHRRDLYHAARALDNTFYTVFAGAVGGEDPWRFGGGSAIYDPEGQVLAHVDEDTEGLAVADLDPQRLSETRAEHTMLVDRPGDLGGRNVTKAPM</sequence>
<dbReference type="PROSITE" id="PS50263">
    <property type="entry name" value="CN_HYDROLASE"/>
    <property type="match status" value="1"/>
</dbReference>
<keyword evidence="4" id="KW-1185">Reference proteome</keyword>
<dbReference type="PANTHER" id="PTHR43674">
    <property type="entry name" value="NITRILASE C965.09-RELATED"/>
    <property type="match status" value="1"/>
</dbReference>
<dbReference type="AlphaFoldDB" id="A0A841FL11"/>
<reference evidence="3 4" key="1">
    <citation type="submission" date="2020-08" db="EMBL/GenBank/DDBJ databases">
        <title>Genomic Encyclopedia of Type Strains, Phase IV (KMG-IV): sequencing the most valuable type-strain genomes for metagenomic binning, comparative biology and taxonomic classification.</title>
        <authorList>
            <person name="Goeker M."/>
        </authorList>
    </citation>
    <scope>NUCLEOTIDE SEQUENCE [LARGE SCALE GENOMIC DNA]</scope>
    <source>
        <strain evidence="3 4">YIM 65646</strain>
    </source>
</reference>
<organism evidence="3 4">
    <name type="scientific">Phytomonospora endophytica</name>
    <dbReference type="NCBI Taxonomy" id="714109"/>
    <lineage>
        <taxon>Bacteria</taxon>
        <taxon>Bacillati</taxon>
        <taxon>Actinomycetota</taxon>
        <taxon>Actinomycetes</taxon>
        <taxon>Micromonosporales</taxon>
        <taxon>Micromonosporaceae</taxon>
        <taxon>Phytomonospora</taxon>
    </lineage>
</organism>
<dbReference type="GO" id="GO:0016811">
    <property type="term" value="F:hydrolase activity, acting on carbon-nitrogen (but not peptide) bonds, in linear amides"/>
    <property type="evidence" value="ECO:0007669"/>
    <property type="project" value="UniProtKB-ARBA"/>
</dbReference>
<evidence type="ECO:0000259" key="2">
    <source>
        <dbReference type="PROSITE" id="PS50263"/>
    </source>
</evidence>
<dbReference type="InterPro" id="IPR003010">
    <property type="entry name" value="C-N_Hydrolase"/>
</dbReference>
<dbReference type="Gene3D" id="3.60.110.10">
    <property type="entry name" value="Carbon-nitrogen hydrolase"/>
    <property type="match status" value="1"/>
</dbReference>